<dbReference type="AlphaFoldDB" id="A0A4C1SEL5"/>
<keyword evidence="3" id="KW-1185">Reference proteome</keyword>
<dbReference type="EMBL" id="BGZK01000003">
    <property type="protein sequence ID" value="GBO99540.1"/>
    <property type="molecule type" value="Genomic_DNA"/>
</dbReference>
<evidence type="ECO:0000313" key="2">
    <source>
        <dbReference type="EMBL" id="GBO99540.1"/>
    </source>
</evidence>
<evidence type="ECO:0000256" key="1">
    <source>
        <dbReference type="SAM" id="MobiDB-lite"/>
    </source>
</evidence>
<organism evidence="2 3">
    <name type="scientific">Eumeta variegata</name>
    <name type="common">Bagworm moth</name>
    <name type="synonym">Eumeta japonica</name>
    <dbReference type="NCBI Taxonomy" id="151549"/>
    <lineage>
        <taxon>Eukaryota</taxon>
        <taxon>Metazoa</taxon>
        <taxon>Ecdysozoa</taxon>
        <taxon>Arthropoda</taxon>
        <taxon>Hexapoda</taxon>
        <taxon>Insecta</taxon>
        <taxon>Pterygota</taxon>
        <taxon>Neoptera</taxon>
        <taxon>Endopterygota</taxon>
        <taxon>Lepidoptera</taxon>
        <taxon>Glossata</taxon>
        <taxon>Ditrysia</taxon>
        <taxon>Tineoidea</taxon>
        <taxon>Psychidae</taxon>
        <taxon>Oiketicinae</taxon>
        <taxon>Eumeta</taxon>
    </lineage>
</organism>
<gene>
    <name evidence="2" type="ORF">EVAR_704_1</name>
</gene>
<evidence type="ECO:0000313" key="3">
    <source>
        <dbReference type="Proteomes" id="UP000299102"/>
    </source>
</evidence>
<sequence>MAVVRRRRTPVTARRPPGGVGPAGCEPAPPNLVVAGGRPPETASLLGGKRNRASAKIKRLIGLALTRVNDDIGVLASFHEKDYLNA</sequence>
<comment type="caution">
    <text evidence="2">The sequence shown here is derived from an EMBL/GenBank/DDBJ whole genome shotgun (WGS) entry which is preliminary data.</text>
</comment>
<name>A0A4C1SEL5_EUMVA</name>
<proteinExistence type="predicted"/>
<feature type="region of interest" description="Disordered" evidence="1">
    <location>
        <begin position="1"/>
        <end position="36"/>
    </location>
</feature>
<dbReference type="Proteomes" id="UP000299102">
    <property type="component" value="Unassembled WGS sequence"/>
</dbReference>
<reference evidence="2 3" key="1">
    <citation type="journal article" date="2019" name="Commun. Biol.">
        <title>The bagworm genome reveals a unique fibroin gene that provides high tensile strength.</title>
        <authorList>
            <person name="Kono N."/>
            <person name="Nakamura H."/>
            <person name="Ohtoshi R."/>
            <person name="Tomita M."/>
            <person name="Numata K."/>
            <person name="Arakawa K."/>
        </authorList>
    </citation>
    <scope>NUCLEOTIDE SEQUENCE [LARGE SCALE GENOMIC DNA]</scope>
</reference>
<accession>A0A4C1SEL5</accession>
<protein>
    <submittedName>
        <fullName evidence="2">Uncharacterized protein</fullName>
    </submittedName>
</protein>